<dbReference type="AlphaFoldDB" id="A0AAE8M807"/>
<gene>
    <name evidence="2" type="ORF">FTOL_05728</name>
</gene>
<accession>A0AAE8M807</accession>
<proteinExistence type="predicted"/>
<evidence type="ECO:0000259" key="1">
    <source>
        <dbReference type="Pfam" id="PF20150"/>
    </source>
</evidence>
<dbReference type="EMBL" id="ONZP01000183">
    <property type="protein sequence ID" value="SPJ75997.1"/>
    <property type="molecule type" value="Genomic_DNA"/>
</dbReference>
<evidence type="ECO:0000313" key="3">
    <source>
        <dbReference type="Proteomes" id="UP001187734"/>
    </source>
</evidence>
<sequence length="414" mass="47326">MASTGSPEETVRQHLQVPDSAPELASFSMFPKLPLEVRRLIWQQAMSYERNINIELFISYNLEDLIGNRQRASTENATPSEPALGRYTATVSDGTVMSVLFHTTSESRQEAKEFYHVRLHSVSFRGCGTTVKETLYLCPELDTINLNFMRGSLEGFEEFASDVWNNDPNKIGLVNIGISADITMDNTRLMAHRRPRRRQTLKECIERLERIMFVRVVPWDLSGTGYFIPGITGGEWNRSVPVTRKSGGVDCLETDPRPIRNDLRRVYLGPTDPRIAVHAWSYLLGILGISSENLNKNCSFRLCYDKRRVLHCLLSSQISQTDRRIAQEWMEGGLAYSRMRRREGEIPEELSEEPQLAIGFWLFPLESIGPLYEQTERNGGHDVGSPTPVEPEFHRVEDMTKYPPKLYLCHLPTK</sequence>
<dbReference type="Proteomes" id="UP001187734">
    <property type="component" value="Unassembled WGS sequence"/>
</dbReference>
<dbReference type="Pfam" id="PF20150">
    <property type="entry name" value="2EXR"/>
    <property type="match status" value="1"/>
</dbReference>
<name>A0AAE8M807_9HYPO</name>
<organism evidence="2 3">
    <name type="scientific">Fusarium torulosum</name>
    <dbReference type="NCBI Taxonomy" id="33205"/>
    <lineage>
        <taxon>Eukaryota</taxon>
        <taxon>Fungi</taxon>
        <taxon>Dikarya</taxon>
        <taxon>Ascomycota</taxon>
        <taxon>Pezizomycotina</taxon>
        <taxon>Sordariomycetes</taxon>
        <taxon>Hypocreomycetidae</taxon>
        <taxon>Hypocreales</taxon>
        <taxon>Nectriaceae</taxon>
        <taxon>Fusarium</taxon>
    </lineage>
</organism>
<comment type="caution">
    <text evidence="2">The sequence shown here is derived from an EMBL/GenBank/DDBJ whole genome shotgun (WGS) entry which is preliminary data.</text>
</comment>
<feature type="domain" description="2EXR" evidence="1">
    <location>
        <begin position="27"/>
        <end position="144"/>
    </location>
</feature>
<protein>
    <recommendedName>
        <fullName evidence="1">2EXR domain-containing protein</fullName>
    </recommendedName>
</protein>
<evidence type="ECO:0000313" key="2">
    <source>
        <dbReference type="EMBL" id="SPJ75997.1"/>
    </source>
</evidence>
<dbReference type="PANTHER" id="PTHR35910">
    <property type="entry name" value="2EXR DOMAIN-CONTAINING PROTEIN"/>
    <property type="match status" value="1"/>
</dbReference>
<dbReference type="PANTHER" id="PTHR35910:SF6">
    <property type="entry name" value="2EXR DOMAIN-CONTAINING PROTEIN"/>
    <property type="match status" value="1"/>
</dbReference>
<keyword evidence="3" id="KW-1185">Reference proteome</keyword>
<reference evidence="2" key="1">
    <citation type="submission" date="2018-03" db="EMBL/GenBank/DDBJ databases">
        <authorList>
            <person name="Guldener U."/>
        </authorList>
    </citation>
    <scope>NUCLEOTIDE SEQUENCE</scope>
</reference>
<dbReference type="InterPro" id="IPR045518">
    <property type="entry name" value="2EXR"/>
</dbReference>